<dbReference type="STRING" id="1560345.AWL63_06225"/>
<dbReference type="Proteomes" id="UP000094256">
    <property type="component" value="Chromosome"/>
</dbReference>
<keyword evidence="2" id="KW-1185">Reference proteome</keyword>
<dbReference type="KEGG" id="span:AWL63_06225"/>
<dbReference type="NCBIfam" id="TIGR01611">
    <property type="entry name" value="tail_tube"/>
    <property type="match status" value="1"/>
</dbReference>
<dbReference type="InterPro" id="IPR006498">
    <property type="entry name" value="Tail_tube"/>
</dbReference>
<dbReference type="AlphaFoldDB" id="A0A1B3Z865"/>
<proteinExistence type="predicted"/>
<name>A0A1B3Z865_9SPHN</name>
<gene>
    <name evidence="1" type="ORF">AWL63_06225</name>
</gene>
<sequence>MGLPRKLKNIMLFNTGAAYLGELTSFTMPKLSRKFEEYRGGGMDGPVKIDMGSEALEAEWVCGGPMRDVLRQYGVTSVTGVQLRLALAYQNDDTGDVDTVEIVIRGRHEEIDMGEGKPAEGGEFKVKTAIAYYKLTWNGTTEIEIDQLGMVFIVGGIDRLAEIRSALGVF</sequence>
<evidence type="ECO:0000313" key="2">
    <source>
        <dbReference type="Proteomes" id="UP000094256"/>
    </source>
</evidence>
<dbReference type="EMBL" id="CP014168">
    <property type="protein sequence ID" value="AOH83628.1"/>
    <property type="molecule type" value="Genomic_DNA"/>
</dbReference>
<dbReference type="RefSeq" id="WP_069204202.1">
    <property type="nucleotide sequence ID" value="NZ_CP014168.1"/>
</dbReference>
<evidence type="ECO:0000313" key="1">
    <source>
        <dbReference type="EMBL" id="AOH83628.1"/>
    </source>
</evidence>
<dbReference type="Pfam" id="PF04985">
    <property type="entry name" value="Phage_tube"/>
    <property type="match status" value="1"/>
</dbReference>
<protein>
    <submittedName>
        <fullName evidence="1">Phage tail protein</fullName>
    </submittedName>
</protein>
<reference evidence="1 2" key="1">
    <citation type="submission" date="2016-01" db="EMBL/GenBank/DDBJ databases">
        <title>Complete genome and mega plasmid sequence of Sphingomonas panacis DCY99 elicits systemic resistance in rice to Xanthomonas oryzae.</title>
        <authorList>
            <person name="Kim Y.J."/>
            <person name="Yang D.C."/>
            <person name="Sing P."/>
        </authorList>
    </citation>
    <scope>NUCLEOTIDE SEQUENCE [LARGE SCALE GENOMIC DNA]</scope>
    <source>
        <strain evidence="1 2">DCY99</strain>
    </source>
</reference>
<dbReference type="OrthoDB" id="3078668at2"/>
<accession>A0A1B3Z865</accession>
<organism evidence="1 2">
    <name type="scientific">Sphingomonas panacis</name>
    <dbReference type="NCBI Taxonomy" id="1560345"/>
    <lineage>
        <taxon>Bacteria</taxon>
        <taxon>Pseudomonadati</taxon>
        <taxon>Pseudomonadota</taxon>
        <taxon>Alphaproteobacteria</taxon>
        <taxon>Sphingomonadales</taxon>
        <taxon>Sphingomonadaceae</taxon>
        <taxon>Sphingomonas</taxon>
    </lineage>
</organism>